<reference evidence="2" key="1">
    <citation type="submission" date="2022-11" db="EMBL/GenBank/DDBJ databases">
        <authorList>
            <person name="Hyden B.L."/>
            <person name="Feng K."/>
            <person name="Yates T."/>
            <person name="Jawdy S."/>
            <person name="Smart L.B."/>
            <person name="Muchero W."/>
        </authorList>
    </citation>
    <scope>NUCLEOTIDE SEQUENCE</scope>
    <source>
        <tissue evidence="2">Shoot tip</tissue>
    </source>
</reference>
<organism evidence="2 3">
    <name type="scientific">Salix viminalis</name>
    <name type="common">Common osier</name>
    <name type="synonym">Basket willow</name>
    <dbReference type="NCBI Taxonomy" id="40686"/>
    <lineage>
        <taxon>Eukaryota</taxon>
        <taxon>Viridiplantae</taxon>
        <taxon>Streptophyta</taxon>
        <taxon>Embryophyta</taxon>
        <taxon>Tracheophyta</taxon>
        <taxon>Spermatophyta</taxon>
        <taxon>Magnoliopsida</taxon>
        <taxon>eudicotyledons</taxon>
        <taxon>Gunneridae</taxon>
        <taxon>Pentapetalae</taxon>
        <taxon>rosids</taxon>
        <taxon>fabids</taxon>
        <taxon>Malpighiales</taxon>
        <taxon>Salicaceae</taxon>
        <taxon>Saliceae</taxon>
        <taxon>Salix</taxon>
    </lineage>
</organism>
<dbReference type="PANTHER" id="PTHR34125:SF7">
    <property type="entry name" value="TRANSMEMBRANE PROTEIN"/>
    <property type="match status" value="1"/>
</dbReference>
<evidence type="ECO:0000313" key="3">
    <source>
        <dbReference type="Proteomes" id="UP001151529"/>
    </source>
</evidence>
<evidence type="ECO:0000256" key="1">
    <source>
        <dbReference type="SAM" id="Phobius"/>
    </source>
</evidence>
<dbReference type="AlphaFoldDB" id="A0A9Q0VJ79"/>
<accession>A0A9Q0VJ79</accession>
<protein>
    <submittedName>
        <fullName evidence="2">Uncharacterized protein</fullName>
    </submittedName>
</protein>
<sequence length="128" mass="14138">MHDFSLKERRRHSLQLVSPGLPLSVRSFSCEPNMDIPERVLQYRFHLAAAIAASLVLSLLLYASPGLITIVAYFWPLFASTAVFLMLIIVFGGVPQLATDYHGEKTGEGLLDYVAGQPETVGQSPKYD</sequence>
<reference evidence="2" key="2">
    <citation type="journal article" date="2023" name="Int. J. Mol. Sci.">
        <title>De Novo Assembly and Annotation of 11 Diverse Shrub Willow (Salix) Genomes Reveals Novel Gene Organization in Sex-Linked Regions.</title>
        <authorList>
            <person name="Hyden B."/>
            <person name="Feng K."/>
            <person name="Yates T.B."/>
            <person name="Jawdy S."/>
            <person name="Cereghino C."/>
            <person name="Smart L.B."/>
            <person name="Muchero W."/>
        </authorList>
    </citation>
    <scope>NUCLEOTIDE SEQUENCE [LARGE SCALE GENOMIC DNA]</scope>
    <source>
        <tissue evidence="2">Shoot tip</tissue>
    </source>
</reference>
<keyword evidence="1" id="KW-1133">Transmembrane helix</keyword>
<keyword evidence="1" id="KW-0472">Membrane</keyword>
<gene>
    <name evidence="2" type="ORF">OIU85_000070</name>
</gene>
<feature type="transmembrane region" description="Helical" evidence="1">
    <location>
        <begin position="43"/>
        <end position="64"/>
    </location>
</feature>
<proteinExistence type="predicted"/>
<dbReference type="OrthoDB" id="827527at2759"/>
<dbReference type="EMBL" id="JAPFFL010000001">
    <property type="protein sequence ID" value="KAJ6749388.1"/>
    <property type="molecule type" value="Genomic_DNA"/>
</dbReference>
<evidence type="ECO:0000313" key="2">
    <source>
        <dbReference type="EMBL" id="KAJ6749388.1"/>
    </source>
</evidence>
<dbReference type="PANTHER" id="PTHR34125">
    <property type="entry name" value="OS01G0762900 PROTEIN"/>
    <property type="match status" value="1"/>
</dbReference>
<dbReference type="Proteomes" id="UP001151529">
    <property type="component" value="Chromosome 16"/>
</dbReference>
<comment type="caution">
    <text evidence="2">The sequence shown here is derived from an EMBL/GenBank/DDBJ whole genome shotgun (WGS) entry which is preliminary data.</text>
</comment>
<keyword evidence="3" id="KW-1185">Reference proteome</keyword>
<keyword evidence="1" id="KW-0812">Transmembrane</keyword>
<name>A0A9Q0VJ79_SALVM</name>
<feature type="transmembrane region" description="Helical" evidence="1">
    <location>
        <begin position="70"/>
        <end position="94"/>
    </location>
</feature>